<gene>
    <name evidence="2" type="ORF">K435DRAFT_833913</name>
</gene>
<evidence type="ECO:0000256" key="1">
    <source>
        <dbReference type="SAM" id="Coils"/>
    </source>
</evidence>
<organism evidence="2 3">
    <name type="scientific">Dendrothele bispora (strain CBS 962.96)</name>
    <dbReference type="NCBI Taxonomy" id="1314807"/>
    <lineage>
        <taxon>Eukaryota</taxon>
        <taxon>Fungi</taxon>
        <taxon>Dikarya</taxon>
        <taxon>Basidiomycota</taxon>
        <taxon>Agaricomycotina</taxon>
        <taxon>Agaricomycetes</taxon>
        <taxon>Agaricomycetidae</taxon>
        <taxon>Agaricales</taxon>
        <taxon>Agaricales incertae sedis</taxon>
        <taxon>Dendrothele</taxon>
    </lineage>
</organism>
<protein>
    <recommendedName>
        <fullName evidence="4">F-box domain-containing protein</fullName>
    </recommendedName>
</protein>
<name>A0A4S8MV94_DENBC</name>
<evidence type="ECO:0000313" key="2">
    <source>
        <dbReference type="EMBL" id="THV06931.1"/>
    </source>
</evidence>
<keyword evidence="3" id="KW-1185">Reference proteome</keyword>
<evidence type="ECO:0008006" key="4">
    <source>
        <dbReference type="Google" id="ProtNLM"/>
    </source>
</evidence>
<evidence type="ECO:0000313" key="3">
    <source>
        <dbReference type="Proteomes" id="UP000297245"/>
    </source>
</evidence>
<dbReference type="Proteomes" id="UP000297245">
    <property type="component" value="Unassembled WGS sequence"/>
</dbReference>
<accession>A0A4S8MV94</accession>
<reference evidence="2 3" key="1">
    <citation type="journal article" date="2019" name="Nat. Ecol. Evol.">
        <title>Megaphylogeny resolves global patterns of mushroom evolution.</title>
        <authorList>
            <person name="Varga T."/>
            <person name="Krizsan K."/>
            <person name="Foldi C."/>
            <person name="Dima B."/>
            <person name="Sanchez-Garcia M."/>
            <person name="Sanchez-Ramirez S."/>
            <person name="Szollosi G.J."/>
            <person name="Szarkandi J.G."/>
            <person name="Papp V."/>
            <person name="Albert L."/>
            <person name="Andreopoulos W."/>
            <person name="Angelini C."/>
            <person name="Antonin V."/>
            <person name="Barry K.W."/>
            <person name="Bougher N.L."/>
            <person name="Buchanan P."/>
            <person name="Buyck B."/>
            <person name="Bense V."/>
            <person name="Catcheside P."/>
            <person name="Chovatia M."/>
            <person name="Cooper J."/>
            <person name="Damon W."/>
            <person name="Desjardin D."/>
            <person name="Finy P."/>
            <person name="Geml J."/>
            <person name="Haridas S."/>
            <person name="Hughes K."/>
            <person name="Justo A."/>
            <person name="Karasinski D."/>
            <person name="Kautmanova I."/>
            <person name="Kiss B."/>
            <person name="Kocsube S."/>
            <person name="Kotiranta H."/>
            <person name="LaButti K.M."/>
            <person name="Lechner B.E."/>
            <person name="Liimatainen K."/>
            <person name="Lipzen A."/>
            <person name="Lukacs Z."/>
            <person name="Mihaltcheva S."/>
            <person name="Morgado L.N."/>
            <person name="Niskanen T."/>
            <person name="Noordeloos M.E."/>
            <person name="Ohm R.A."/>
            <person name="Ortiz-Santana B."/>
            <person name="Ovrebo C."/>
            <person name="Racz N."/>
            <person name="Riley R."/>
            <person name="Savchenko A."/>
            <person name="Shiryaev A."/>
            <person name="Soop K."/>
            <person name="Spirin V."/>
            <person name="Szebenyi C."/>
            <person name="Tomsovsky M."/>
            <person name="Tulloss R.E."/>
            <person name="Uehling J."/>
            <person name="Grigoriev I.V."/>
            <person name="Vagvolgyi C."/>
            <person name="Papp T."/>
            <person name="Martin F.M."/>
            <person name="Miettinen O."/>
            <person name="Hibbett D.S."/>
            <person name="Nagy L.G."/>
        </authorList>
    </citation>
    <scope>NUCLEOTIDE SEQUENCE [LARGE SCALE GENOMIC DNA]</scope>
    <source>
        <strain evidence="2 3">CBS 962.96</strain>
    </source>
</reference>
<sequence>MVCQECSASTRLYTYNLNLPDIQNHLRTDLYLSASQLSDIKEMIRCAEDDLKAYRAEILRLQSKVKLLSTKSDLLKKHTKKLRSLLSPIWTVILLGSSMFPDGFCEADHTRTEVALRRHIQLSGACPLYITIVNSSFEFHPREKKLFQILVRCSDRWQRLSMETPNSVVDTLPDLPILEMLHIHPSSVSPKTVFPNKIQSLRRFSANAFRGDAVTFVPWENITSLKLDCHLGRRVPVDQLNLFDVVERCMNLVTLEYDNIRQFKSTHRDELQPFIVPQISTSVKNLKFSLFGRPDAPGSTAIELLLDSLTLPSLESLSLIGAHFLTMSFDVSNYRLFLDRSACTITSFTLQDFVMPDKELLSLLAVLPALTDLNIHEQSFPRDTCDATITETFFEGLHSYNSSPFQSSAQPLLPRLQRLSIKVNGCWFVETMFVKMIMSRWLPEGPDFNPGMSALGASSDSSPGPQATLIVECLQWVKVHVMGRRVDRAIWKQLDSVETCSGGSGTRLKVLLIDEDPRKTFEDPIVEDYWTITRLIIHVYSLHF</sequence>
<keyword evidence="1" id="KW-0175">Coiled coil</keyword>
<dbReference type="AlphaFoldDB" id="A0A4S8MV94"/>
<dbReference type="EMBL" id="ML179040">
    <property type="protein sequence ID" value="THV06931.1"/>
    <property type="molecule type" value="Genomic_DNA"/>
</dbReference>
<feature type="coiled-coil region" evidence="1">
    <location>
        <begin position="37"/>
        <end position="71"/>
    </location>
</feature>
<proteinExistence type="predicted"/>